<protein>
    <recommendedName>
        <fullName evidence="7">Gram-positive cocci surface proteins LPxTG domain-containing protein</fullName>
    </recommendedName>
</protein>
<feature type="compositionally biased region" description="Gly residues" evidence="5">
    <location>
        <begin position="823"/>
        <end position="833"/>
    </location>
</feature>
<evidence type="ECO:0000313" key="8">
    <source>
        <dbReference type="EMBL" id="MEQ2638549.1"/>
    </source>
</evidence>
<feature type="region of interest" description="Disordered" evidence="5">
    <location>
        <begin position="747"/>
        <end position="852"/>
    </location>
</feature>
<feature type="compositionally biased region" description="Basic and acidic residues" evidence="5">
    <location>
        <begin position="368"/>
        <end position="377"/>
    </location>
</feature>
<proteinExistence type="predicted"/>
<evidence type="ECO:0000256" key="6">
    <source>
        <dbReference type="SAM" id="Phobius"/>
    </source>
</evidence>
<evidence type="ECO:0000256" key="5">
    <source>
        <dbReference type="SAM" id="MobiDB-lite"/>
    </source>
</evidence>
<feature type="region of interest" description="Disordered" evidence="5">
    <location>
        <begin position="720"/>
        <end position="739"/>
    </location>
</feature>
<comment type="caution">
    <text evidence="8">The sequence shown here is derived from an EMBL/GenBank/DDBJ whole genome shotgun (WGS) entry which is preliminary data.</text>
</comment>
<evidence type="ECO:0000256" key="3">
    <source>
        <dbReference type="ARBA" id="ARBA00022729"/>
    </source>
</evidence>
<keyword evidence="2" id="KW-0964">Secreted</keyword>
<accession>A0ABV1II26</accession>
<keyword evidence="1" id="KW-0134">Cell wall</keyword>
<evidence type="ECO:0000256" key="4">
    <source>
        <dbReference type="ARBA" id="ARBA00023088"/>
    </source>
</evidence>
<gene>
    <name evidence="8" type="ORF">AAAT05_09385</name>
</gene>
<sequence>MTESRSTSSTAATVAKIGVTAALVAGMAVTAPVATFAADESDQDVDAASETAKEGYYYISDSSYGLSSYLSEAVSQGYRKIHIGTSFTDKGTVTIPPSITELAGYSEGFFGSGPKTVDLGYSNKMNVVFPAGSKISVDRINFYKRNRSDAEGAVVEVQKGAVVHFSNCTFSNTPVVNGTAVFEDCTFATRKIENNGSATYTGSTKEPENTGTPTVSYQDLSFSFSSGKSFSAAVKGDKVSQTLPFELKGTKASDAKISAKVVDGQGAEVDGLSASVSKEGISLTGEAPEAGSYSVIVSASATKEDGSVDSASETLGFVVQEKIQVRLAGDLQCFVVNGTSALSGEYDVMATSTGGGSSSTTQSNSLKPEVKEGSGAREDWNTFATRNSDAHISFSISPEGSGMEVSAVAYDTVYVQGTPQTPGTYYITATVTSGARTQKSSPVEMRIYSDDQTLQQRMDALAEGTSSWDMEPYEISETGNAVVPVGLHDIYGSHESGVYGIIGKGENGNFGTETLTIPSGADVTIHNMKIYSSVKIVVEKGGKLTLDDSVAYGAVEVNGGTLSARNSSSFVNQITLNDGSTLEDAEIRSHANYLTDGNYKVEAPKAPVQTNGTVTVKGACSIEGEGIVANKDAQSGLIVNAGKLVIEQGATLKSTGGSVDVNGGDGGAGVILNGGSIVGNGCLEAIGGSVGMGGGDGGAGIAGKGVVSVSVLKATGGNTVGENDAAMGDPGNAGNGIDPEVLVSKSSQVESVGGTGVNPGSSDYNFYEDHGSVTPDQGNGGNGGSGGADNNGGNSGGSGNGNASGDGNDSGSGSNGTSSSNNGGAGTGNGGSNSGNNAKPSRSSKLPATGDATPLGAAAALVAAATGLFAAARRKFNR</sequence>
<keyword evidence="4" id="KW-0572">Peptidoglycan-anchor</keyword>
<keyword evidence="3" id="KW-0732">Signal</keyword>
<keyword evidence="6" id="KW-0472">Membrane</keyword>
<feature type="compositionally biased region" description="Gly residues" evidence="5">
    <location>
        <begin position="778"/>
        <end position="814"/>
    </location>
</feature>
<keyword evidence="6" id="KW-1133">Transmembrane helix</keyword>
<feature type="transmembrane region" description="Helical" evidence="6">
    <location>
        <begin position="852"/>
        <end position="872"/>
    </location>
</feature>
<organism evidence="8 9">
    <name type="scientific">Paratractidigestivibacter faecalis</name>
    <dbReference type="NCBI Taxonomy" id="2292441"/>
    <lineage>
        <taxon>Bacteria</taxon>
        <taxon>Bacillati</taxon>
        <taxon>Actinomycetota</taxon>
        <taxon>Coriobacteriia</taxon>
        <taxon>Coriobacteriales</taxon>
        <taxon>Atopobiaceae</taxon>
        <taxon>Paratractidigestivibacter</taxon>
    </lineage>
</organism>
<keyword evidence="6" id="KW-0812">Transmembrane</keyword>
<feature type="region of interest" description="Disordered" evidence="5">
    <location>
        <begin position="352"/>
        <end position="377"/>
    </location>
</feature>
<dbReference type="Proteomes" id="UP001478817">
    <property type="component" value="Unassembled WGS sequence"/>
</dbReference>
<evidence type="ECO:0000313" key="9">
    <source>
        <dbReference type="Proteomes" id="UP001478817"/>
    </source>
</evidence>
<reference evidence="8 9" key="1">
    <citation type="submission" date="2024-04" db="EMBL/GenBank/DDBJ databases">
        <title>Human intestinal bacterial collection.</title>
        <authorList>
            <person name="Pauvert C."/>
            <person name="Hitch T.C.A."/>
            <person name="Clavel T."/>
        </authorList>
    </citation>
    <scope>NUCLEOTIDE SEQUENCE [LARGE SCALE GENOMIC DNA]</scope>
    <source>
        <strain evidence="8 9">CLA-AA-H197</strain>
    </source>
</reference>
<dbReference type="RefSeq" id="WP_349183232.1">
    <property type="nucleotide sequence ID" value="NZ_JBBNGS010000024.1"/>
</dbReference>
<dbReference type="PROSITE" id="PS50847">
    <property type="entry name" value="GRAM_POS_ANCHORING"/>
    <property type="match status" value="1"/>
</dbReference>
<feature type="domain" description="Gram-positive cocci surface proteins LPxTG" evidence="7">
    <location>
        <begin position="846"/>
        <end position="878"/>
    </location>
</feature>
<dbReference type="InterPro" id="IPR019931">
    <property type="entry name" value="LPXTG_anchor"/>
</dbReference>
<evidence type="ECO:0000259" key="7">
    <source>
        <dbReference type="PROSITE" id="PS50847"/>
    </source>
</evidence>
<evidence type="ECO:0000256" key="2">
    <source>
        <dbReference type="ARBA" id="ARBA00022525"/>
    </source>
</evidence>
<dbReference type="EMBL" id="JBBNGS010000024">
    <property type="protein sequence ID" value="MEQ2638549.1"/>
    <property type="molecule type" value="Genomic_DNA"/>
</dbReference>
<keyword evidence="9" id="KW-1185">Reference proteome</keyword>
<name>A0ABV1II26_9ACTN</name>
<evidence type="ECO:0000256" key="1">
    <source>
        <dbReference type="ARBA" id="ARBA00022512"/>
    </source>
</evidence>